<protein>
    <submittedName>
        <fullName evidence="2">Uncharacterized protein</fullName>
    </submittedName>
</protein>
<sequence>MVRVQFGAERSRSSGPGACDRGPGAVRNNTKSKLHRVAIFSNNVGTDWSYGLGSGGTGGGAALEKRVREALYCSRLVVSNKERRATTTSPE</sequence>
<name>W2ZXQ4_PHYNI</name>
<dbReference type="Proteomes" id="UP000018948">
    <property type="component" value="Unassembled WGS sequence"/>
</dbReference>
<feature type="region of interest" description="Disordered" evidence="1">
    <location>
        <begin position="1"/>
        <end position="30"/>
    </location>
</feature>
<reference evidence="2 3" key="1">
    <citation type="submission" date="2013-11" db="EMBL/GenBank/DDBJ databases">
        <title>The Genome Sequence of Phytophthora parasitica P10297.</title>
        <authorList>
            <consortium name="The Broad Institute Genomics Platform"/>
            <person name="Russ C."/>
            <person name="Tyler B."/>
            <person name="Panabieres F."/>
            <person name="Shan W."/>
            <person name="Tripathy S."/>
            <person name="Grunwald N."/>
            <person name="Machado M."/>
            <person name="Johnson C.S."/>
            <person name="Walker B."/>
            <person name="Young S.K."/>
            <person name="Zeng Q."/>
            <person name="Gargeya S."/>
            <person name="Fitzgerald M."/>
            <person name="Haas B."/>
            <person name="Abouelleil A."/>
            <person name="Allen A.W."/>
            <person name="Alvarado L."/>
            <person name="Arachchi H.M."/>
            <person name="Berlin A.M."/>
            <person name="Chapman S.B."/>
            <person name="Gainer-Dewar J."/>
            <person name="Goldberg J."/>
            <person name="Griggs A."/>
            <person name="Gujja S."/>
            <person name="Hansen M."/>
            <person name="Howarth C."/>
            <person name="Imamovic A."/>
            <person name="Ireland A."/>
            <person name="Larimer J."/>
            <person name="McCowan C."/>
            <person name="Murphy C."/>
            <person name="Pearson M."/>
            <person name="Poon T.W."/>
            <person name="Priest M."/>
            <person name="Roberts A."/>
            <person name="Saif S."/>
            <person name="Shea T."/>
            <person name="Sisk P."/>
            <person name="Sykes S."/>
            <person name="Wortman J."/>
            <person name="Nusbaum C."/>
            <person name="Birren B."/>
        </authorList>
    </citation>
    <scope>NUCLEOTIDE SEQUENCE [LARGE SCALE GENOMIC DNA]</scope>
    <source>
        <strain evidence="2 3">P10297</strain>
    </source>
</reference>
<proteinExistence type="predicted"/>
<dbReference type="AlphaFoldDB" id="W2ZXQ4"/>
<evidence type="ECO:0000313" key="2">
    <source>
        <dbReference type="EMBL" id="ETP51790.1"/>
    </source>
</evidence>
<organism evidence="2 3">
    <name type="scientific">Phytophthora nicotianae P10297</name>
    <dbReference type="NCBI Taxonomy" id="1317064"/>
    <lineage>
        <taxon>Eukaryota</taxon>
        <taxon>Sar</taxon>
        <taxon>Stramenopiles</taxon>
        <taxon>Oomycota</taxon>
        <taxon>Peronosporomycetes</taxon>
        <taxon>Peronosporales</taxon>
        <taxon>Peronosporaceae</taxon>
        <taxon>Phytophthora</taxon>
    </lineage>
</organism>
<evidence type="ECO:0000313" key="3">
    <source>
        <dbReference type="Proteomes" id="UP000018948"/>
    </source>
</evidence>
<gene>
    <name evidence="2" type="ORF">F442_03123</name>
</gene>
<dbReference type="EMBL" id="ANIY01000729">
    <property type="protein sequence ID" value="ETP51790.1"/>
    <property type="molecule type" value="Genomic_DNA"/>
</dbReference>
<evidence type="ECO:0000256" key="1">
    <source>
        <dbReference type="SAM" id="MobiDB-lite"/>
    </source>
</evidence>
<comment type="caution">
    <text evidence="2">The sequence shown here is derived from an EMBL/GenBank/DDBJ whole genome shotgun (WGS) entry which is preliminary data.</text>
</comment>
<accession>W2ZXQ4</accession>